<dbReference type="KEGG" id="lcz:LCAZH_1282"/>
<dbReference type="EMBL" id="JAUCBG010000001">
    <property type="protein sequence ID" value="MDM7452871.1"/>
    <property type="molecule type" value="Genomic_DNA"/>
</dbReference>
<dbReference type="AlphaFoldDB" id="A0A0K1KYV1"/>
<evidence type="ECO:0000313" key="2">
    <source>
        <dbReference type="EMBL" id="PLC47499.1"/>
    </source>
</evidence>
<accession>A0A0E2LZH1</accession>
<dbReference type="Proteomes" id="UP000593972">
    <property type="component" value="Chromosome"/>
</dbReference>
<dbReference type="Proteomes" id="UP000237433">
    <property type="component" value="Unassembled WGS sequence"/>
</dbReference>
<dbReference type="InterPro" id="IPR014965">
    <property type="entry name" value="Amino_acid_metab_prot_put"/>
</dbReference>
<dbReference type="GeneID" id="57089968"/>
<reference evidence="3 8" key="1">
    <citation type="journal article" date="2015" name="J. Am. Soc. Brew. Chem.">
        <title>Dissolved carbon dioxide selects for lactic acid bacteria able to grow in and spoil packaged beer.</title>
        <authorList>
            <person name="Bergsveinson J."/>
            <person name="Redekop A."/>
            <person name="Zoerb S."/>
            <person name="Ziola B."/>
        </authorList>
    </citation>
    <scope>NUCLEOTIDE SEQUENCE [LARGE SCALE GENOMIC DNA]</scope>
    <source>
        <strain evidence="3 8">CCC B1205</strain>
    </source>
</reference>
<organism evidence="1 12">
    <name type="scientific">Lacticaseibacillus paracasei</name>
    <name type="common">Lactobacillus paracasei</name>
    <dbReference type="NCBI Taxonomy" id="1597"/>
    <lineage>
        <taxon>Bacteria</taxon>
        <taxon>Bacillati</taxon>
        <taxon>Bacillota</taxon>
        <taxon>Bacilli</taxon>
        <taxon>Lactobacillales</taxon>
        <taxon>Lactobacillaceae</taxon>
        <taxon>Lacticaseibacillus</taxon>
    </lineage>
</organism>
<dbReference type="EMBL" id="LKGI01000045">
    <property type="protein sequence ID" value="RNE31993.1"/>
    <property type="molecule type" value="Genomic_DNA"/>
</dbReference>
<protein>
    <submittedName>
        <fullName evidence="2">Cysteine desulfurase</fullName>
    </submittedName>
    <submittedName>
        <fullName evidence="1">DUF1831 domain-containing protein</fullName>
    </submittedName>
</protein>
<dbReference type="Proteomes" id="UP001231451">
    <property type="component" value="Unassembled WGS sequence"/>
</dbReference>
<reference evidence="2 7" key="3">
    <citation type="journal article" date="2018" name="Genome Announc.">
        <title>Draft Genome Sequence of Lactobacillus paracasei DUP 13076, Which Exhibits Potent Antipathogenic Effects against Salmonella enterica Serovars Enteritidis, Typhimurium, and Heidelberg.</title>
        <authorList>
            <person name="Muyyarikkandy M.S."/>
            <person name="Alqahtani F.H."/>
            <person name="Mandoiu I."/>
            <person name="Amalaradjou M.A."/>
        </authorList>
    </citation>
    <scope>NUCLEOTIDE SEQUENCE [LARGE SCALE GENOMIC DNA]</scope>
    <source>
        <strain evidence="2 7">DUP 13076</strain>
    </source>
</reference>
<evidence type="ECO:0000313" key="10">
    <source>
        <dbReference type="Proteomes" id="UP000284716"/>
    </source>
</evidence>
<dbReference type="KEGG" id="lcl:LOCK919_1472"/>
<dbReference type="Proteomes" id="UP000284123">
    <property type="component" value="Unassembled WGS sequence"/>
</dbReference>
<evidence type="ECO:0000313" key="11">
    <source>
        <dbReference type="Proteomes" id="UP000593972"/>
    </source>
</evidence>
<sequence length="113" mass="12558">MALAATGSAQGDPKTYQIGSALKRFTLIDLGFVQTKNGNFQLQRSLDPNSPYTTANKLKMTVAKNLDKFQLDVTTGNGLKAINIFKTDATKENVEQYQYWINNLIERGVIEAK</sequence>
<dbReference type="KEGG" id="lce:LC2W_1462"/>
<dbReference type="EMBL" id="LKFS01000032">
    <property type="protein sequence ID" value="RND83115.1"/>
    <property type="molecule type" value="Genomic_DNA"/>
</dbReference>
<proteinExistence type="predicted"/>
<evidence type="ECO:0000313" key="9">
    <source>
        <dbReference type="Proteomes" id="UP000284123"/>
    </source>
</evidence>
<gene>
    <name evidence="3" type="ORF">ACX51_01255</name>
    <name evidence="2" type="ORF">C0Q90_00310</name>
    <name evidence="5" type="ORF">FAM18157_00776</name>
    <name evidence="6" type="ORF">FAM6012_00817</name>
    <name evidence="4" type="ORF">HCJ88_05505</name>
    <name evidence="1" type="ORF">QUF16_00740</name>
</gene>
<dbReference type="EMBL" id="PKQJ01000001">
    <property type="protein sequence ID" value="PLC47499.1"/>
    <property type="molecule type" value="Genomic_DNA"/>
</dbReference>
<dbReference type="OrthoDB" id="2166222at2"/>
<name>A0A0K1KYV1_LACPA</name>
<dbReference type="SUPFAM" id="SSF160800">
    <property type="entry name" value="Lp2179-like"/>
    <property type="match status" value="1"/>
</dbReference>
<evidence type="ECO:0000313" key="12">
    <source>
        <dbReference type="Proteomes" id="UP001231451"/>
    </source>
</evidence>
<evidence type="ECO:0000313" key="5">
    <source>
        <dbReference type="EMBL" id="RND83115.1"/>
    </source>
</evidence>
<evidence type="ECO:0000313" key="4">
    <source>
        <dbReference type="EMBL" id="QOP55260.1"/>
    </source>
</evidence>
<dbReference type="EMBL" id="LGIY01000001">
    <property type="protein sequence ID" value="POE44483.1"/>
    <property type="molecule type" value="Genomic_DNA"/>
</dbReference>
<accession>K0N4M6</accession>
<evidence type="ECO:0000313" key="8">
    <source>
        <dbReference type="Proteomes" id="UP000237433"/>
    </source>
</evidence>
<evidence type="ECO:0000313" key="1">
    <source>
        <dbReference type="EMBL" id="MDM7452871.1"/>
    </source>
</evidence>
<dbReference type="KEGG" id="lcs:LCBD_1497"/>
<accession>S4ZM81</accession>
<accession>A0A125U7T5</accession>
<reference evidence="4 11" key="4">
    <citation type="submission" date="2020-03" db="EMBL/GenBank/DDBJ databases">
        <title>Complete genome sequence of Lactobacillus paracasei strain NFFJ04, isolated from animal feed.</title>
        <authorList>
            <person name="Jung J.Y."/>
        </authorList>
    </citation>
    <scope>NUCLEOTIDE SEQUENCE [LARGE SCALE GENOMIC DNA]</scope>
    <source>
        <strain evidence="4 11">NFFJ04</strain>
    </source>
</reference>
<evidence type="ECO:0000313" key="7">
    <source>
        <dbReference type="Proteomes" id="UP000234512"/>
    </source>
</evidence>
<reference evidence="9 10" key="2">
    <citation type="journal article" date="2018" name="Front. Microbiol.">
        <title>Conversion of Methionine to Cysteine in Lactobacillus paracasei Depends on the Highly Mobile cysK-ctl-cysE Gene Cluster.</title>
        <authorList>
            <person name="Wuthrich D."/>
            <person name="Irmler S."/>
            <person name="Berthoud H."/>
            <person name="Guggenbuhl B."/>
            <person name="Eugster E."/>
            <person name="Bruggmann R."/>
        </authorList>
    </citation>
    <scope>NUCLEOTIDE SEQUENCE [LARGE SCALE GENOMIC DNA]</scope>
    <source>
        <strain evidence="5 10">FAM18157</strain>
        <strain evidence="6 9">FAM6012</strain>
    </source>
</reference>
<reference evidence="1" key="5">
    <citation type="submission" date="2023-06" db="EMBL/GenBank/DDBJ databases">
        <title>Draft Genome Sequences of lactic acid bacteria strains isolated from fermented milk products.</title>
        <authorList>
            <person name="Elcheninov A.G."/>
            <person name="Klyukina A."/>
            <person name="Zayulina K.S."/>
            <person name="Gavirova L.A."/>
            <person name="Shcherbakova P.A."/>
            <person name="Shestakov A.I."/>
            <person name="Kublanov I.V."/>
            <person name="Kochetkova T.V."/>
        </authorList>
    </citation>
    <scope>NUCLEOTIDE SEQUENCE</scope>
    <source>
        <strain evidence="1">TOM.1374</strain>
    </source>
</reference>
<evidence type="ECO:0000313" key="3">
    <source>
        <dbReference type="EMBL" id="POE44483.1"/>
    </source>
</evidence>
<dbReference type="Proteomes" id="UP000234512">
    <property type="component" value="Unassembled WGS sequence"/>
</dbReference>
<dbReference type="Pfam" id="PF08866">
    <property type="entry name" value="DUF1831"/>
    <property type="match status" value="1"/>
</dbReference>
<accession>A0A0K1KYV1</accession>
<dbReference type="InterPro" id="IPR035942">
    <property type="entry name" value="Lp2179-like_sf"/>
</dbReference>
<dbReference type="RefSeq" id="WP_003570154.1">
    <property type="nucleotide sequence ID" value="NC_010999.1"/>
</dbReference>
<dbReference type="Gene3D" id="3.30.1820.10">
    <property type="entry name" value="Lp2179-like"/>
    <property type="match status" value="1"/>
</dbReference>
<dbReference type="Proteomes" id="UP000284716">
    <property type="component" value="Unassembled WGS sequence"/>
</dbReference>
<dbReference type="EMBL" id="CP050500">
    <property type="protein sequence ID" value="QOP55260.1"/>
    <property type="molecule type" value="Genomic_DNA"/>
</dbReference>
<evidence type="ECO:0000313" key="6">
    <source>
        <dbReference type="EMBL" id="RNE31993.1"/>
    </source>
</evidence>